<dbReference type="InterPro" id="IPR001466">
    <property type="entry name" value="Beta-lactam-related"/>
</dbReference>
<dbReference type="Proteomes" id="UP000038010">
    <property type="component" value="Unassembled WGS sequence"/>
</dbReference>
<accession>A0A0N1NYF6</accession>
<dbReference type="SUPFAM" id="SSF56601">
    <property type="entry name" value="beta-lactamase/transpeptidase-like"/>
    <property type="match status" value="1"/>
</dbReference>
<dbReference type="Pfam" id="PF00144">
    <property type="entry name" value="Beta-lactamase"/>
    <property type="match status" value="1"/>
</dbReference>
<evidence type="ECO:0000256" key="1">
    <source>
        <dbReference type="ARBA" id="ARBA00038215"/>
    </source>
</evidence>
<gene>
    <name evidence="3" type="ORF">AB675_4453</name>
</gene>
<dbReference type="OrthoDB" id="5946976at2759"/>
<dbReference type="RefSeq" id="XP_017999159.1">
    <property type="nucleotide sequence ID" value="XM_018144593.1"/>
</dbReference>
<proteinExistence type="inferred from homology"/>
<dbReference type="EMBL" id="LFJN01000016">
    <property type="protein sequence ID" value="KPI39196.1"/>
    <property type="molecule type" value="Genomic_DNA"/>
</dbReference>
<dbReference type="PANTHER" id="PTHR46825:SF15">
    <property type="entry name" value="BETA-LACTAMASE-RELATED DOMAIN-CONTAINING PROTEIN"/>
    <property type="match status" value="1"/>
</dbReference>
<evidence type="ECO:0000313" key="4">
    <source>
        <dbReference type="Proteomes" id="UP000038010"/>
    </source>
</evidence>
<feature type="domain" description="Beta-lactamase-related" evidence="2">
    <location>
        <begin position="6"/>
        <end position="274"/>
    </location>
</feature>
<sequence length="287" mass="30116">MAINSSGVPGLSIAVVYNGTVQYSGGFGVRLIGGNDSVDADTVFQLASVSKPICSTIVAAIVTATNLTFDTAINSPDEVAAYSDPWISDEVTIADCLSHRSGLYGLAGDDLELLGYDRSTVLSKLQYMAPFGPFRASYSYSNYGITTGGTRAAIAANATWEDAAEQYLYSPLSMTSTSSRYSDFLSRTNRAGLHILSSTSSNATIASAANTTVWTPSRARNPDAQAPAGGVSSSVNDLAKWVQLHLSLGIPPNSSDQLISQTALNTTRTPQIVRGINLLPTPRASTA</sequence>
<dbReference type="AlphaFoldDB" id="A0A0N1NYF6"/>
<dbReference type="PANTHER" id="PTHR46825">
    <property type="entry name" value="D-ALANYL-D-ALANINE-CARBOXYPEPTIDASE/ENDOPEPTIDASE AMPH"/>
    <property type="match status" value="1"/>
</dbReference>
<reference evidence="3 4" key="1">
    <citation type="submission" date="2015-06" db="EMBL/GenBank/DDBJ databases">
        <title>Draft genome of the ant-associated black yeast Phialophora attae CBS 131958.</title>
        <authorList>
            <person name="Moreno L.F."/>
            <person name="Stielow B.J."/>
            <person name="de Hoog S."/>
            <person name="Vicente V.A."/>
            <person name="Weiss V.A."/>
            <person name="de Vries M."/>
            <person name="Cruz L.M."/>
            <person name="Souza E.M."/>
        </authorList>
    </citation>
    <scope>NUCLEOTIDE SEQUENCE [LARGE SCALE GENOMIC DNA]</scope>
    <source>
        <strain evidence="3 4">CBS 131958</strain>
    </source>
</reference>
<dbReference type="InterPro" id="IPR050491">
    <property type="entry name" value="AmpC-like"/>
</dbReference>
<dbReference type="VEuPathDB" id="FungiDB:AB675_4453"/>
<name>A0A0N1NYF6_9EURO</name>
<evidence type="ECO:0000259" key="2">
    <source>
        <dbReference type="Pfam" id="PF00144"/>
    </source>
</evidence>
<dbReference type="InterPro" id="IPR012338">
    <property type="entry name" value="Beta-lactam/transpept-like"/>
</dbReference>
<dbReference type="GeneID" id="28736473"/>
<keyword evidence="4" id="KW-1185">Reference proteome</keyword>
<organism evidence="3 4">
    <name type="scientific">Cyphellophora attinorum</name>
    <dbReference type="NCBI Taxonomy" id="1664694"/>
    <lineage>
        <taxon>Eukaryota</taxon>
        <taxon>Fungi</taxon>
        <taxon>Dikarya</taxon>
        <taxon>Ascomycota</taxon>
        <taxon>Pezizomycotina</taxon>
        <taxon>Eurotiomycetes</taxon>
        <taxon>Chaetothyriomycetidae</taxon>
        <taxon>Chaetothyriales</taxon>
        <taxon>Cyphellophoraceae</taxon>
        <taxon>Cyphellophora</taxon>
    </lineage>
</organism>
<comment type="similarity">
    <text evidence="1">Belongs to the peptidase S12 family.</text>
</comment>
<dbReference type="Gene3D" id="3.40.710.10">
    <property type="entry name" value="DD-peptidase/beta-lactamase superfamily"/>
    <property type="match status" value="1"/>
</dbReference>
<evidence type="ECO:0000313" key="3">
    <source>
        <dbReference type="EMBL" id="KPI39196.1"/>
    </source>
</evidence>
<comment type="caution">
    <text evidence="3">The sequence shown here is derived from an EMBL/GenBank/DDBJ whole genome shotgun (WGS) entry which is preliminary data.</text>
</comment>
<dbReference type="STRING" id="1664694.A0A0N1NYF6"/>
<protein>
    <recommendedName>
        <fullName evidence="2">Beta-lactamase-related domain-containing protein</fullName>
    </recommendedName>
</protein>